<reference evidence="3 4" key="1">
    <citation type="submission" date="2019-03" db="EMBL/GenBank/DDBJ databases">
        <title>Ramlibacter sp. 18x22-1, whole genome shotgun sequence.</title>
        <authorList>
            <person name="Zhang X."/>
            <person name="Feng G."/>
            <person name="Zhu H."/>
        </authorList>
    </citation>
    <scope>NUCLEOTIDE SEQUENCE [LARGE SCALE GENOMIC DNA]</scope>
    <source>
        <strain evidence="3 4">18x22-1</strain>
    </source>
</reference>
<dbReference type="GO" id="GO:0016020">
    <property type="term" value="C:membrane"/>
    <property type="evidence" value="ECO:0007669"/>
    <property type="project" value="TreeGrafter"/>
</dbReference>
<evidence type="ECO:0000256" key="2">
    <source>
        <dbReference type="ARBA" id="ARBA00023002"/>
    </source>
</evidence>
<gene>
    <name evidence="3" type="ORF">EZ216_02560</name>
</gene>
<dbReference type="InterPro" id="IPR036291">
    <property type="entry name" value="NAD(P)-bd_dom_sf"/>
</dbReference>
<dbReference type="GO" id="GO:0016491">
    <property type="term" value="F:oxidoreductase activity"/>
    <property type="evidence" value="ECO:0007669"/>
    <property type="project" value="UniProtKB-KW"/>
</dbReference>
<dbReference type="Gene3D" id="3.40.50.720">
    <property type="entry name" value="NAD(P)-binding Rossmann-like Domain"/>
    <property type="match status" value="1"/>
</dbReference>
<name>A0A4Z0C8R2_9BURK</name>
<dbReference type="Proteomes" id="UP000297839">
    <property type="component" value="Unassembled WGS sequence"/>
</dbReference>
<dbReference type="Pfam" id="PF00106">
    <property type="entry name" value="adh_short"/>
    <property type="match status" value="1"/>
</dbReference>
<keyword evidence="4" id="KW-1185">Reference proteome</keyword>
<dbReference type="PANTHER" id="PTHR44196">
    <property type="entry name" value="DEHYDROGENASE/REDUCTASE SDR FAMILY MEMBER 7B"/>
    <property type="match status" value="1"/>
</dbReference>
<organism evidence="3 4">
    <name type="scientific">Ramlibacter humi</name>
    <dbReference type="NCBI Taxonomy" id="2530451"/>
    <lineage>
        <taxon>Bacteria</taxon>
        <taxon>Pseudomonadati</taxon>
        <taxon>Pseudomonadota</taxon>
        <taxon>Betaproteobacteria</taxon>
        <taxon>Burkholderiales</taxon>
        <taxon>Comamonadaceae</taxon>
        <taxon>Ramlibacter</taxon>
    </lineage>
</organism>
<dbReference type="OrthoDB" id="9803333at2"/>
<comment type="similarity">
    <text evidence="1">Belongs to the short-chain dehydrogenases/reductases (SDR) family.</text>
</comment>
<comment type="caution">
    <text evidence="3">The sequence shown here is derived from an EMBL/GenBank/DDBJ whole genome shotgun (WGS) entry which is preliminary data.</text>
</comment>
<evidence type="ECO:0000313" key="3">
    <source>
        <dbReference type="EMBL" id="TFZ08066.1"/>
    </source>
</evidence>
<evidence type="ECO:0000256" key="1">
    <source>
        <dbReference type="ARBA" id="ARBA00006484"/>
    </source>
</evidence>
<dbReference type="PANTHER" id="PTHR44196:SF1">
    <property type="entry name" value="DEHYDROGENASE_REDUCTASE SDR FAMILY MEMBER 7B"/>
    <property type="match status" value="1"/>
</dbReference>
<dbReference type="EMBL" id="SMLK01000001">
    <property type="protein sequence ID" value="TFZ08066.1"/>
    <property type="molecule type" value="Genomic_DNA"/>
</dbReference>
<dbReference type="PRINTS" id="PR00081">
    <property type="entry name" value="GDHRDH"/>
</dbReference>
<sequence length="242" mass="24946">MGELQGQVAVVTGASSGIGRAIAIALAAQGACVALVGRRLEALRQVAAAFPAGALPASHHCADLAAGDEVERLARELRGGHERMAVLVHAAGIHAMGPTAQAAPALLDEQYRVHMRAPYVLTQQLLPSLIAGRGQVVFVNSSAALAARAGVSLYAATKLAQKALADGLRAEVNAAGVRVLSVFPGRTATPMQAAVHAAEGRTYDPAVLMQPEDVAAMTLHALALPRTAEVTEIHMRPMARTG</sequence>
<dbReference type="SUPFAM" id="SSF51735">
    <property type="entry name" value="NAD(P)-binding Rossmann-fold domains"/>
    <property type="match status" value="1"/>
</dbReference>
<protein>
    <submittedName>
        <fullName evidence="3">SDR family NAD(P)-dependent oxidoreductase</fullName>
    </submittedName>
</protein>
<dbReference type="AlphaFoldDB" id="A0A4Z0C8R2"/>
<dbReference type="RefSeq" id="WP_135248004.1">
    <property type="nucleotide sequence ID" value="NZ_SMLK01000001.1"/>
</dbReference>
<evidence type="ECO:0000313" key="4">
    <source>
        <dbReference type="Proteomes" id="UP000297839"/>
    </source>
</evidence>
<proteinExistence type="inferred from homology"/>
<dbReference type="InterPro" id="IPR002347">
    <property type="entry name" value="SDR_fam"/>
</dbReference>
<keyword evidence="2" id="KW-0560">Oxidoreductase</keyword>
<dbReference type="CDD" id="cd05233">
    <property type="entry name" value="SDR_c"/>
    <property type="match status" value="1"/>
</dbReference>
<accession>A0A4Z0C8R2</accession>